<accession>A0ABR7YET5</accession>
<organism evidence="6 7">
    <name type="scientific">Sphingobacterium litopenaei</name>
    <dbReference type="NCBI Taxonomy" id="2763500"/>
    <lineage>
        <taxon>Bacteria</taxon>
        <taxon>Pseudomonadati</taxon>
        <taxon>Bacteroidota</taxon>
        <taxon>Sphingobacteriia</taxon>
        <taxon>Sphingobacteriales</taxon>
        <taxon>Sphingobacteriaceae</taxon>
        <taxon>Sphingobacterium</taxon>
    </lineage>
</organism>
<dbReference type="SUPFAM" id="SSF52833">
    <property type="entry name" value="Thioredoxin-like"/>
    <property type="match status" value="1"/>
</dbReference>
<dbReference type="InterPro" id="IPR036249">
    <property type="entry name" value="Thioredoxin-like_sf"/>
</dbReference>
<dbReference type="Gene3D" id="3.40.30.10">
    <property type="entry name" value="Glutaredoxin"/>
    <property type="match status" value="1"/>
</dbReference>
<reference evidence="6 7" key="1">
    <citation type="submission" date="2020-08" db="EMBL/GenBank/DDBJ databases">
        <title>Sphingobacterium sp. DN04309 isolated from aquaculture water.</title>
        <authorList>
            <person name="Zhang M."/>
        </authorList>
    </citation>
    <scope>NUCLEOTIDE SEQUENCE [LARGE SCALE GENOMIC DNA]</scope>
    <source>
        <strain evidence="6 7">DN04309</strain>
    </source>
</reference>
<comment type="subcellular location">
    <subcellularLocation>
        <location evidence="1">Cell envelope</location>
    </subcellularLocation>
</comment>
<dbReference type="PROSITE" id="PS51352">
    <property type="entry name" value="THIOREDOXIN_2"/>
    <property type="match status" value="1"/>
</dbReference>
<protein>
    <submittedName>
        <fullName evidence="6">TlpA family protein disulfide reductase</fullName>
    </submittedName>
</protein>
<dbReference type="Pfam" id="PF00578">
    <property type="entry name" value="AhpC-TSA"/>
    <property type="match status" value="1"/>
</dbReference>
<evidence type="ECO:0000256" key="4">
    <source>
        <dbReference type="ARBA" id="ARBA00023284"/>
    </source>
</evidence>
<dbReference type="CDD" id="cd02966">
    <property type="entry name" value="TlpA_like_family"/>
    <property type="match status" value="1"/>
</dbReference>
<evidence type="ECO:0000256" key="1">
    <source>
        <dbReference type="ARBA" id="ARBA00004196"/>
    </source>
</evidence>
<dbReference type="EMBL" id="JACOIJ010000016">
    <property type="protein sequence ID" value="MBD1429828.1"/>
    <property type="molecule type" value="Genomic_DNA"/>
</dbReference>
<dbReference type="InterPro" id="IPR050553">
    <property type="entry name" value="Thioredoxin_ResA/DsbE_sf"/>
</dbReference>
<evidence type="ECO:0000256" key="2">
    <source>
        <dbReference type="ARBA" id="ARBA00022748"/>
    </source>
</evidence>
<dbReference type="InterPro" id="IPR013766">
    <property type="entry name" value="Thioredoxin_domain"/>
</dbReference>
<dbReference type="InterPro" id="IPR000866">
    <property type="entry name" value="AhpC/TSA"/>
</dbReference>
<feature type="domain" description="Thioredoxin" evidence="5">
    <location>
        <begin position="182"/>
        <end position="323"/>
    </location>
</feature>
<dbReference type="Proteomes" id="UP000651271">
    <property type="component" value="Unassembled WGS sequence"/>
</dbReference>
<sequence length="323" mass="37587">MEDGKFKFVGTVDRPTLVTLGFFDTTINNSLAPPRLLSFRQLYLSTSRISIKGGTLNNAIIEADKLNSIYSKYWFESDSLRTLAAQRDKEYFDKIVKGILTDDEALEHQEQFQNFIKKHEAFDINFLENNDLTQFSDDLIDRYLNQYNVIKFKKLYEIIPDNSIDTDQDSRIKSKISRFEKLAYGAIAPNFTLLDTLGREVSLEQFRGKIILLEFWASWCIPCRKENPIYLDIYKKYKGKNFEILAISFNKDNEKAEWLKAIRDDKTQEWVHLSDLKGYQSPIYKLYEIGGLPHSYLLDANGVIVGHNLKGKDLEDKLMLLQN</sequence>
<evidence type="ECO:0000313" key="6">
    <source>
        <dbReference type="EMBL" id="MBD1429828.1"/>
    </source>
</evidence>
<name>A0ABR7YET5_9SPHI</name>
<keyword evidence="7" id="KW-1185">Reference proteome</keyword>
<keyword evidence="2" id="KW-0201">Cytochrome c-type biogenesis</keyword>
<gene>
    <name evidence="6" type="ORF">H8B04_09610</name>
</gene>
<evidence type="ECO:0000313" key="7">
    <source>
        <dbReference type="Proteomes" id="UP000651271"/>
    </source>
</evidence>
<keyword evidence="3" id="KW-1015">Disulfide bond</keyword>
<proteinExistence type="predicted"/>
<comment type="caution">
    <text evidence="6">The sequence shown here is derived from an EMBL/GenBank/DDBJ whole genome shotgun (WGS) entry which is preliminary data.</text>
</comment>
<evidence type="ECO:0000256" key="3">
    <source>
        <dbReference type="ARBA" id="ARBA00023157"/>
    </source>
</evidence>
<dbReference type="PANTHER" id="PTHR42852:SF6">
    <property type="entry name" value="THIOL:DISULFIDE INTERCHANGE PROTEIN DSBE"/>
    <property type="match status" value="1"/>
</dbReference>
<dbReference type="PANTHER" id="PTHR42852">
    <property type="entry name" value="THIOL:DISULFIDE INTERCHANGE PROTEIN DSBE"/>
    <property type="match status" value="1"/>
</dbReference>
<keyword evidence="4" id="KW-0676">Redox-active center</keyword>
<evidence type="ECO:0000259" key="5">
    <source>
        <dbReference type="PROSITE" id="PS51352"/>
    </source>
</evidence>